<dbReference type="AlphaFoldDB" id="A0A2T2NGD4"/>
<proteinExistence type="predicted"/>
<keyword evidence="3" id="KW-1185">Reference proteome</keyword>
<organism evidence="2 3">
    <name type="scientific">Corynespora cassiicola Philippines</name>
    <dbReference type="NCBI Taxonomy" id="1448308"/>
    <lineage>
        <taxon>Eukaryota</taxon>
        <taxon>Fungi</taxon>
        <taxon>Dikarya</taxon>
        <taxon>Ascomycota</taxon>
        <taxon>Pezizomycotina</taxon>
        <taxon>Dothideomycetes</taxon>
        <taxon>Pleosporomycetidae</taxon>
        <taxon>Pleosporales</taxon>
        <taxon>Corynesporascaceae</taxon>
        <taxon>Corynespora</taxon>
    </lineage>
</organism>
<dbReference type="Pfam" id="PF22974">
    <property type="entry name" value="DUF7029"/>
    <property type="match status" value="1"/>
</dbReference>
<evidence type="ECO:0000313" key="2">
    <source>
        <dbReference type="EMBL" id="PSN64494.1"/>
    </source>
</evidence>
<sequence length="455" mass="48854">MPKSGFHRDCSTNSEVEYTNGHPYVISVTASHRESAYVVVEDFEHLLSDFTCIHNDGITSLKFVFNTTQSIGWAQELWTNRSSILFVTHHVSCNPSNERAVYKAFDITFDLGDLTATAVTHPLVLGDSAEASTTLHFEGGPTSSELRKKLKRRSNIDYNEIARRDVDRSEWVIDLNQEFDAREDIISFIDGLSLTCVDCSLKGQATASFTLDIDLDEILEFSNPFNEATLKLEATQVIGGDFNIEIEAAVEAHVECSFPLGGCSKGSYAGLGRKFEPGSDDGNGGFSLGGVTLKASISLGLSVGFDAFASVNITLPTTIDVPQGSAASKNFFSDDTTDTLTEAVVPKFQAPVINKEDAEARVCAFVAIGPAVSLGVEVESLSSSLELEARIDLPRISLCASLAQNVNEKCDAGPFEEAINLSADISVGLVLSGETTALSIEIGDSNADSGPLYQT</sequence>
<accession>A0A2T2NGD4</accession>
<dbReference type="EMBL" id="KZ678138">
    <property type="protein sequence ID" value="PSN64494.1"/>
    <property type="molecule type" value="Genomic_DNA"/>
</dbReference>
<dbReference type="Proteomes" id="UP000240883">
    <property type="component" value="Unassembled WGS sequence"/>
</dbReference>
<reference evidence="2 3" key="1">
    <citation type="journal article" date="2018" name="Front. Microbiol.">
        <title>Genome-Wide Analysis of Corynespora cassiicola Leaf Fall Disease Putative Effectors.</title>
        <authorList>
            <person name="Lopez D."/>
            <person name="Ribeiro S."/>
            <person name="Label P."/>
            <person name="Fumanal B."/>
            <person name="Venisse J.S."/>
            <person name="Kohler A."/>
            <person name="de Oliveira R.R."/>
            <person name="Labutti K."/>
            <person name="Lipzen A."/>
            <person name="Lail K."/>
            <person name="Bauer D."/>
            <person name="Ohm R.A."/>
            <person name="Barry K.W."/>
            <person name="Spatafora J."/>
            <person name="Grigoriev I.V."/>
            <person name="Martin F.M."/>
            <person name="Pujade-Renaud V."/>
        </authorList>
    </citation>
    <scope>NUCLEOTIDE SEQUENCE [LARGE SCALE GENOMIC DNA]</scope>
    <source>
        <strain evidence="2 3">Philippines</strain>
    </source>
</reference>
<name>A0A2T2NGD4_CORCC</name>
<gene>
    <name evidence="2" type="ORF">BS50DRAFT_590302</name>
</gene>
<dbReference type="OrthoDB" id="3943673at2759"/>
<dbReference type="InterPro" id="IPR054293">
    <property type="entry name" value="DUF7029"/>
</dbReference>
<feature type="domain" description="DUF7029" evidence="1">
    <location>
        <begin position="35"/>
        <end position="124"/>
    </location>
</feature>
<protein>
    <recommendedName>
        <fullName evidence="1">DUF7029 domain-containing protein</fullName>
    </recommendedName>
</protein>
<evidence type="ECO:0000259" key="1">
    <source>
        <dbReference type="Pfam" id="PF22974"/>
    </source>
</evidence>
<evidence type="ECO:0000313" key="3">
    <source>
        <dbReference type="Proteomes" id="UP000240883"/>
    </source>
</evidence>